<comment type="caution">
    <text evidence="1">The sequence shown here is derived from an EMBL/GenBank/DDBJ whole genome shotgun (WGS) entry which is preliminary data.</text>
</comment>
<reference evidence="1 2" key="1">
    <citation type="journal article" date="2022" name="Plant J.">
        <title>Chromosome-level genome of Camellia lanceoleosa provides a valuable resource for understanding genome evolution and self-incompatibility.</title>
        <authorList>
            <person name="Gong W."/>
            <person name="Xiao S."/>
            <person name="Wang L."/>
            <person name="Liao Z."/>
            <person name="Chang Y."/>
            <person name="Mo W."/>
            <person name="Hu G."/>
            <person name="Li W."/>
            <person name="Zhao G."/>
            <person name="Zhu H."/>
            <person name="Hu X."/>
            <person name="Ji K."/>
            <person name="Xiang X."/>
            <person name="Song Q."/>
            <person name="Yuan D."/>
            <person name="Jin S."/>
            <person name="Zhang L."/>
        </authorList>
    </citation>
    <scope>NUCLEOTIDE SEQUENCE [LARGE SCALE GENOMIC DNA]</scope>
    <source>
        <strain evidence="1">SQ_2022a</strain>
    </source>
</reference>
<protein>
    <submittedName>
        <fullName evidence="1">Uncharacterized protein</fullName>
    </submittedName>
</protein>
<organism evidence="1 2">
    <name type="scientific">Camellia lanceoleosa</name>
    <dbReference type="NCBI Taxonomy" id="1840588"/>
    <lineage>
        <taxon>Eukaryota</taxon>
        <taxon>Viridiplantae</taxon>
        <taxon>Streptophyta</taxon>
        <taxon>Embryophyta</taxon>
        <taxon>Tracheophyta</taxon>
        <taxon>Spermatophyta</taxon>
        <taxon>Magnoliopsida</taxon>
        <taxon>eudicotyledons</taxon>
        <taxon>Gunneridae</taxon>
        <taxon>Pentapetalae</taxon>
        <taxon>asterids</taxon>
        <taxon>Ericales</taxon>
        <taxon>Theaceae</taxon>
        <taxon>Camellia</taxon>
    </lineage>
</organism>
<sequence length="125" mass="13850">MAGKVLSIVNLFNNSCGSNKSRKGKRPENGGNRYWKNVGLEFKTPRDAIEGICFSIGGRSKYHCRTAAPSSEVFGDKHGNILHLYERDCSVRRRHQKIIEEAPAPNVLNDFRSHVGHAAVCAAKV</sequence>
<dbReference type="Proteomes" id="UP001060215">
    <property type="component" value="Chromosome 12"/>
</dbReference>
<evidence type="ECO:0000313" key="1">
    <source>
        <dbReference type="EMBL" id="KAI7993211.1"/>
    </source>
</evidence>
<name>A0ACC0FZ19_9ERIC</name>
<keyword evidence="2" id="KW-1185">Reference proteome</keyword>
<proteinExistence type="predicted"/>
<dbReference type="EMBL" id="CM045769">
    <property type="protein sequence ID" value="KAI7993211.1"/>
    <property type="molecule type" value="Genomic_DNA"/>
</dbReference>
<accession>A0ACC0FZ19</accession>
<gene>
    <name evidence="1" type="ORF">LOK49_LG11G01452</name>
</gene>
<evidence type="ECO:0000313" key="2">
    <source>
        <dbReference type="Proteomes" id="UP001060215"/>
    </source>
</evidence>